<evidence type="ECO:0000313" key="14">
    <source>
        <dbReference type="Proteomes" id="UP000198287"/>
    </source>
</evidence>
<keyword evidence="4 10" id="KW-1133">Transmembrane helix</keyword>
<dbReference type="GO" id="GO:0030001">
    <property type="term" value="P:metal ion transport"/>
    <property type="evidence" value="ECO:0007669"/>
    <property type="project" value="TreeGrafter"/>
</dbReference>
<reference evidence="13 14" key="1">
    <citation type="submission" date="2015-12" db="EMBL/GenBank/DDBJ databases">
        <title>The genome of Folsomia candida.</title>
        <authorList>
            <person name="Faddeeva A."/>
            <person name="Derks M.F."/>
            <person name="Anvar Y."/>
            <person name="Smit S."/>
            <person name="Van Straalen N."/>
            <person name="Roelofs D."/>
        </authorList>
    </citation>
    <scope>NUCLEOTIDE SEQUENCE [LARGE SCALE GENOMIC DNA]</scope>
    <source>
        <strain evidence="13 14">VU population</strain>
        <tissue evidence="13">Whole body</tissue>
    </source>
</reference>
<dbReference type="GO" id="GO:0005261">
    <property type="term" value="F:monoatomic cation channel activity"/>
    <property type="evidence" value="ECO:0007669"/>
    <property type="project" value="TreeGrafter"/>
</dbReference>
<dbReference type="Pfam" id="PF18139">
    <property type="entry name" value="LSDAT_euk"/>
    <property type="match status" value="1"/>
</dbReference>
<evidence type="ECO:0000256" key="7">
    <source>
        <dbReference type="ARBA" id="ARBA00023303"/>
    </source>
</evidence>
<evidence type="ECO:0000256" key="10">
    <source>
        <dbReference type="SAM" id="Phobius"/>
    </source>
</evidence>
<keyword evidence="8" id="KW-0175">Coiled coil</keyword>
<organism evidence="13 14">
    <name type="scientific">Folsomia candida</name>
    <name type="common">Springtail</name>
    <dbReference type="NCBI Taxonomy" id="158441"/>
    <lineage>
        <taxon>Eukaryota</taxon>
        <taxon>Metazoa</taxon>
        <taxon>Ecdysozoa</taxon>
        <taxon>Arthropoda</taxon>
        <taxon>Hexapoda</taxon>
        <taxon>Collembola</taxon>
        <taxon>Entomobryomorpha</taxon>
        <taxon>Isotomoidea</taxon>
        <taxon>Isotomidae</taxon>
        <taxon>Proisotominae</taxon>
        <taxon>Folsomia</taxon>
    </lineage>
</organism>
<dbReference type="OMA" id="KRECIRY"/>
<evidence type="ECO:0000256" key="6">
    <source>
        <dbReference type="ARBA" id="ARBA00023136"/>
    </source>
</evidence>
<keyword evidence="2" id="KW-0813">Transport</keyword>
<evidence type="ECO:0000256" key="9">
    <source>
        <dbReference type="SAM" id="MobiDB-lite"/>
    </source>
</evidence>
<keyword evidence="5" id="KW-0406">Ion transport</keyword>
<keyword evidence="7" id="KW-0407">Ion channel</keyword>
<proteinExistence type="predicted"/>
<keyword evidence="13" id="KW-0675">Receptor</keyword>
<evidence type="ECO:0000256" key="8">
    <source>
        <dbReference type="SAM" id="Coils"/>
    </source>
</evidence>
<evidence type="ECO:0000256" key="3">
    <source>
        <dbReference type="ARBA" id="ARBA00022692"/>
    </source>
</evidence>
<dbReference type="AlphaFoldDB" id="A0A226EKD1"/>
<gene>
    <name evidence="13" type="ORF">Fcan01_07822</name>
</gene>
<feature type="domain" description="TRPM-like" evidence="12">
    <location>
        <begin position="345"/>
        <end position="600"/>
    </location>
</feature>
<feature type="transmembrane region" description="Helical" evidence="10">
    <location>
        <begin position="801"/>
        <end position="821"/>
    </location>
</feature>
<dbReference type="Proteomes" id="UP000198287">
    <property type="component" value="Unassembled WGS sequence"/>
</dbReference>
<feature type="coiled-coil region" evidence="8">
    <location>
        <begin position="1103"/>
        <end position="1130"/>
    </location>
</feature>
<dbReference type="GO" id="GO:0005886">
    <property type="term" value="C:plasma membrane"/>
    <property type="evidence" value="ECO:0007669"/>
    <property type="project" value="TreeGrafter"/>
</dbReference>
<keyword evidence="6 10" id="KW-0472">Membrane</keyword>
<dbReference type="PANTHER" id="PTHR13800">
    <property type="entry name" value="TRANSIENT RECEPTOR POTENTIAL CATION CHANNEL, SUBFAMILY M, MEMBER 6"/>
    <property type="match status" value="1"/>
</dbReference>
<protein>
    <submittedName>
        <fullName evidence="13">Transient receptor potential cation channel trpm</fullName>
    </submittedName>
</protein>
<dbReference type="STRING" id="158441.A0A226EKD1"/>
<keyword evidence="14" id="KW-1185">Reference proteome</keyword>
<dbReference type="InterPro" id="IPR057366">
    <property type="entry name" value="TRPM-like"/>
</dbReference>
<comment type="subcellular location">
    <subcellularLocation>
        <location evidence="1">Membrane</location>
        <topology evidence="1">Multi-pass membrane protein</topology>
    </subcellularLocation>
</comment>
<dbReference type="Pfam" id="PF25508">
    <property type="entry name" value="TRPM2"/>
    <property type="match status" value="1"/>
</dbReference>
<feature type="domain" description="TRPM SLOG" evidence="11">
    <location>
        <begin position="86"/>
        <end position="287"/>
    </location>
</feature>
<comment type="caution">
    <text evidence="13">The sequence shown here is derived from an EMBL/GenBank/DDBJ whole genome shotgun (WGS) entry which is preliminary data.</text>
</comment>
<feature type="transmembrane region" description="Helical" evidence="10">
    <location>
        <begin position="833"/>
        <end position="856"/>
    </location>
</feature>
<dbReference type="OrthoDB" id="301415at2759"/>
<evidence type="ECO:0000256" key="1">
    <source>
        <dbReference type="ARBA" id="ARBA00004141"/>
    </source>
</evidence>
<evidence type="ECO:0000256" key="2">
    <source>
        <dbReference type="ARBA" id="ARBA00022448"/>
    </source>
</evidence>
<dbReference type="PANTHER" id="PTHR13800:SF1">
    <property type="entry name" value="TRANSIENT RECEPTOR POTENTIAL CATION CHANNEL TRPM"/>
    <property type="match status" value="1"/>
</dbReference>
<feature type="region of interest" description="Disordered" evidence="9">
    <location>
        <begin position="1135"/>
        <end position="1177"/>
    </location>
</feature>
<dbReference type="EMBL" id="LNIX01000003">
    <property type="protein sequence ID" value="OXA57464.1"/>
    <property type="molecule type" value="Genomic_DNA"/>
</dbReference>
<dbReference type="InterPro" id="IPR041491">
    <property type="entry name" value="TRPM_SLOG"/>
</dbReference>
<sequence>MAGTNDIRLPPKWIELNITKRECSSYIATVEDENICQCGNPKNYHANVKHLHRLDSIWTPAHNTSSFPTDAFGSVIFEGEHHPNKAGLNDGVAKHIGMALHYERNTTFKKGTRVVTLQFSSIAPWGLVEHREELLVKNKDKVYNPLEHAQSKFKCLNPKHNNFLLVDNGSIGKIGGETYFRRRLEKCISRHPTGPSRGCDIPVVCIVIEGGLFTLRSIGDYLHDDPPTPVVVFAGSGRTADFISWILKRLQQLPAETDIGVLREEIYAQMMRIYHVNALQCVVLFAEVRRIIEKKNLVTIYNLHLTDEPFDTVILGSIFRSQHFTPLQQLFLTLVWDRVDIAQSEVFVYGREWSAEHLEVAMMEALVFNRLEFVSLLLEHGVNMQRFLTVTRLEILYNTEHSRVLKLLVAELAKLKSRKTGPIDSRLEEIKFTIHDIGVAISHAMGHIYKSSYIHMMSNAMTTMSNLGLNYAGENTEAKKEVSLAHPFDDLFVWAVLSKRHALALLLWRHGQGGLTKSLIAIKLNKFISEQLVEKSNPNLAVDFQNYATDWENISFELVDSCFKQDQKLSRQLLTMELERWSKMTNLQLAVIGNHKSLLGHPSCQVLLCDLWMGALNIKSYSTLKVVGGIFFPFIIFFLEFKSTEELKLLPHQDKPLNPTHSRIMDDFVDDDMSDGTSLMTYESKSKSTFVGNVFHRHRHETSTKPDENMRVSKHMDHATHHPDSIKHFALIEKHENMTDSHVVIQTDNVRSIFPTEIKSAPSFPKIPGRQRQRSSFVTTQQSLSYFRKFYEFQRAPITNFYRHAFAYLIFVILLGYLILVPQDPKRLHFVEIYIVAYLISLGLEVCREFLLIDALNYAQKLIEFRSHIWQITDFVGVSFFMVGVCLRHTYYFEHGILIYRVSSIYWNIRESVSDSLSPQCGEGELVKCPVGYWIIPLIWAVYMMVANILIVNVLIAVFNGVYAEVDAMSLEVWLFQRFNFVMEVEGKHLLPPPLMIISHLYEILIWLYRKIKSCLCEQELETQLDEEDGPKIILGNDHRLKTYLTPAEFNIVSEFEEDNVAMFSNRSTFGMFSDDENGSFALKGLQRLDPRLTMDTFKDRQVQQLRQNFQELSSELESHREKLDRLLSYWEEELEQDNQDPDSLDTSETTSRTSRTYVRRTRTATLPGSIEKKTRS</sequence>
<evidence type="ECO:0000313" key="13">
    <source>
        <dbReference type="EMBL" id="OXA57464.1"/>
    </source>
</evidence>
<accession>A0A226EKD1</accession>
<feature type="transmembrane region" description="Helical" evidence="10">
    <location>
        <begin position="938"/>
        <end position="963"/>
    </location>
</feature>
<evidence type="ECO:0000256" key="5">
    <source>
        <dbReference type="ARBA" id="ARBA00023065"/>
    </source>
</evidence>
<feature type="compositionally biased region" description="Acidic residues" evidence="9">
    <location>
        <begin position="1135"/>
        <end position="1146"/>
    </location>
</feature>
<evidence type="ECO:0000259" key="11">
    <source>
        <dbReference type="Pfam" id="PF18139"/>
    </source>
</evidence>
<evidence type="ECO:0000259" key="12">
    <source>
        <dbReference type="Pfam" id="PF25508"/>
    </source>
</evidence>
<feature type="transmembrane region" description="Helical" evidence="10">
    <location>
        <begin position="868"/>
        <end position="887"/>
    </location>
</feature>
<evidence type="ECO:0000256" key="4">
    <source>
        <dbReference type="ARBA" id="ARBA00022989"/>
    </source>
</evidence>
<dbReference type="InterPro" id="IPR050927">
    <property type="entry name" value="TRPM"/>
</dbReference>
<keyword evidence="3 10" id="KW-0812">Transmembrane</keyword>
<feature type="compositionally biased region" description="Low complexity" evidence="9">
    <location>
        <begin position="1147"/>
        <end position="1157"/>
    </location>
</feature>
<name>A0A226EKD1_FOLCA</name>